<dbReference type="Proteomes" id="UP000805614">
    <property type="component" value="Unassembled WGS sequence"/>
</dbReference>
<sequence length="90" mass="9821">MAQLTGSGTALIHSDQSPVTARVREPGKALWVVLMNRTMICTGATPVQTAYDYISALHCGKVLSTECRRVFTIRLSRAAFGDARGDEQEH</sequence>
<name>A0ABR7LQ20_9ACTN</name>
<organism evidence="1 2">
    <name type="scientific">Actinomadura alba</name>
    <dbReference type="NCBI Taxonomy" id="406431"/>
    <lineage>
        <taxon>Bacteria</taxon>
        <taxon>Bacillati</taxon>
        <taxon>Actinomycetota</taxon>
        <taxon>Actinomycetes</taxon>
        <taxon>Streptosporangiales</taxon>
        <taxon>Thermomonosporaceae</taxon>
        <taxon>Actinomadura</taxon>
    </lineage>
</organism>
<dbReference type="EMBL" id="JABVEC010000010">
    <property type="protein sequence ID" value="MBC6466940.1"/>
    <property type="molecule type" value="Genomic_DNA"/>
</dbReference>
<dbReference type="RefSeq" id="WP_187243949.1">
    <property type="nucleotide sequence ID" value="NZ_BAAAOK010000027.1"/>
</dbReference>
<evidence type="ECO:0000313" key="1">
    <source>
        <dbReference type="EMBL" id="MBC6466940.1"/>
    </source>
</evidence>
<reference evidence="1 2" key="1">
    <citation type="submission" date="2020-06" db="EMBL/GenBank/DDBJ databases">
        <title>Actinomadura xiongansis sp. nov., isolated from soil of Baiyangdian.</title>
        <authorList>
            <person name="Zhang X."/>
        </authorList>
    </citation>
    <scope>NUCLEOTIDE SEQUENCE [LARGE SCALE GENOMIC DNA]</scope>
    <source>
        <strain evidence="1 2">HBUM206468</strain>
    </source>
</reference>
<keyword evidence="2" id="KW-1185">Reference proteome</keyword>
<gene>
    <name evidence="1" type="ORF">HKK74_15730</name>
</gene>
<evidence type="ECO:0000313" key="2">
    <source>
        <dbReference type="Proteomes" id="UP000805614"/>
    </source>
</evidence>
<proteinExistence type="predicted"/>
<evidence type="ECO:0008006" key="3">
    <source>
        <dbReference type="Google" id="ProtNLM"/>
    </source>
</evidence>
<comment type="caution">
    <text evidence="1">The sequence shown here is derived from an EMBL/GenBank/DDBJ whole genome shotgun (WGS) entry which is preliminary data.</text>
</comment>
<accession>A0ABR7LQ20</accession>
<protein>
    <recommendedName>
        <fullName evidence="3">Transposase</fullName>
    </recommendedName>
</protein>